<name>A0A409WUK4_PSICY</name>
<reference evidence="1 2" key="1">
    <citation type="journal article" date="2018" name="Evol. Lett.">
        <title>Horizontal gene cluster transfer increased hallucinogenic mushroom diversity.</title>
        <authorList>
            <person name="Reynolds H.T."/>
            <person name="Vijayakumar V."/>
            <person name="Gluck-Thaler E."/>
            <person name="Korotkin H.B."/>
            <person name="Matheny P.B."/>
            <person name="Slot J.C."/>
        </authorList>
    </citation>
    <scope>NUCLEOTIDE SEQUENCE [LARGE SCALE GENOMIC DNA]</scope>
    <source>
        <strain evidence="1 2">2631</strain>
    </source>
</reference>
<organism evidence="1 2">
    <name type="scientific">Psilocybe cyanescens</name>
    <dbReference type="NCBI Taxonomy" id="93625"/>
    <lineage>
        <taxon>Eukaryota</taxon>
        <taxon>Fungi</taxon>
        <taxon>Dikarya</taxon>
        <taxon>Basidiomycota</taxon>
        <taxon>Agaricomycotina</taxon>
        <taxon>Agaricomycetes</taxon>
        <taxon>Agaricomycetidae</taxon>
        <taxon>Agaricales</taxon>
        <taxon>Agaricineae</taxon>
        <taxon>Strophariaceae</taxon>
        <taxon>Psilocybe</taxon>
    </lineage>
</organism>
<comment type="caution">
    <text evidence="1">The sequence shown here is derived from an EMBL/GenBank/DDBJ whole genome shotgun (WGS) entry which is preliminary data.</text>
</comment>
<dbReference type="EMBL" id="NHYD01003176">
    <property type="protein sequence ID" value="PPQ82141.1"/>
    <property type="molecule type" value="Genomic_DNA"/>
</dbReference>
<keyword evidence="2" id="KW-1185">Reference proteome</keyword>
<proteinExistence type="predicted"/>
<dbReference type="Proteomes" id="UP000283269">
    <property type="component" value="Unassembled WGS sequence"/>
</dbReference>
<evidence type="ECO:0000313" key="2">
    <source>
        <dbReference type="Proteomes" id="UP000283269"/>
    </source>
</evidence>
<dbReference type="InParanoid" id="A0A409WUK4"/>
<accession>A0A409WUK4</accession>
<protein>
    <submittedName>
        <fullName evidence="1">Uncharacterized protein</fullName>
    </submittedName>
</protein>
<sequence>MSIRACTPSAIHFSLDLCDDILIIVFRKLSVRDEWHILMINDSVVSEADSNVKLMIPNVIPVRFPKANQASQLPSQ</sequence>
<gene>
    <name evidence="1" type="ORF">CVT25_015148</name>
</gene>
<dbReference type="AlphaFoldDB" id="A0A409WUK4"/>
<evidence type="ECO:0000313" key="1">
    <source>
        <dbReference type="EMBL" id="PPQ82141.1"/>
    </source>
</evidence>